<sequence>MIASSSLLAFTPASSTGSSSAAGATTTATLPPGASILLTDSLAVSGQPWLVHFVARALRPALALAGGHGHGLGGSTTTGGNSTVTSLNGLGAGSGPLRQGAQPRKRKVVVLGVREREEWWTGVLKKSGIQLATERATGHFHFVSLADPSLSLAESFALVRQALSPSVEVDDEASEETGPLVVLDDVSALIWIGNEAKEVVRWWNGLRSLLGPHYAPSPANGIEEDPADTYLFHALLQRSLLWLQVEPLGGGGATTSGSSTSGEISVHLGPSYLPIPPYALDPSSGVLHASGSNARPFWVDEGAGGVEIGVKGRERIGGAGKWA</sequence>
<dbReference type="EMBL" id="PJQD01000086">
    <property type="protein sequence ID" value="POY71148.1"/>
    <property type="molecule type" value="Genomic_DNA"/>
</dbReference>
<evidence type="ECO:0000313" key="5">
    <source>
        <dbReference type="Proteomes" id="UP000237144"/>
    </source>
</evidence>
<dbReference type="PANTHER" id="PTHR16184:SF6">
    <property type="entry name" value="ELONGATOR COMPLEX PROTEIN 6"/>
    <property type="match status" value="1"/>
</dbReference>
<dbReference type="PANTHER" id="PTHR16184">
    <property type="entry name" value="ELONGATOR COMPLEX PROTEIN 6"/>
    <property type="match status" value="1"/>
</dbReference>
<evidence type="ECO:0000313" key="4">
    <source>
        <dbReference type="EMBL" id="POY71148.1"/>
    </source>
</evidence>
<dbReference type="AlphaFoldDB" id="A0A2S5B2Y5"/>
<evidence type="ECO:0000256" key="1">
    <source>
        <dbReference type="ARBA" id="ARBA00005043"/>
    </source>
</evidence>
<dbReference type="Proteomes" id="UP000237144">
    <property type="component" value="Unassembled WGS sequence"/>
</dbReference>
<dbReference type="GO" id="GO:0002098">
    <property type="term" value="P:tRNA wobble uridine modification"/>
    <property type="evidence" value="ECO:0007669"/>
    <property type="project" value="InterPro"/>
</dbReference>
<dbReference type="InterPro" id="IPR027417">
    <property type="entry name" value="P-loop_NTPase"/>
</dbReference>
<dbReference type="Gene3D" id="3.40.50.300">
    <property type="entry name" value="P-loop containing nucleotide triphosphate hydrolases"/>
    <property type="match status" value="1"/>
</dbReference>
<evidence type="ECO:0000256" key="2">
    <source>
        <dbReference type="ARBA" id="ARBA00008837"/>
    </source>
</evidence>
<keyword evidence="5" id="KW-1185">Reference proteome</keyword>
<protein>
    <submittedName>
        <fullName evidence="4">Uncharacterized protein</fullName>
    </submittedName>
</protein>
<dbReference type="InterPro" id="IPR018627">
    <property type="entry name" value="ELP6"/>
</dbReference>
<reference evidence="4 5" key="1">
    <citation type="journal article" date="2018" name="Front. Microbiol.">
        <title>Prospects for Fungal Bioremediation of Acidic Radioactive Waste Sites: Characterization and Genome Sequence of Rhodotorula taiwanensis MD1149.</title>
        <authorList>
            <person name="Tkavc R."/>
            <person name="Matrosova V.Y."/>
            <person name="Grichenko O.E."/>
            <person name="Gostincar C."/>
            <person name="Volpe R.P."/>
            <person name="Klimenkova P."/>
            <person name="Gaidamakova E.K."/>
            <person name="Zhou C.E."/>
            <person name="Stewart B.J."/>
            <person name="Lyman M.G."/>
            <person name="Malfatti S.A."/>
            <person name="Rubinfeld B."/>
            <person name="Courtot M."/>
            <person name="Singh J."/>
            <person name="Dalgard C.L."/>
            <person name="Hamilton T."/>
            <person name="Frey K.G."/>
            <person name="Gunde-Cimerman N."/>
            <person name="Dugan L."/>
            <person name="Daly M.J."/>
        </authorList>
    </citation>
    <scope>NUCLEOTIDE SEQUENCE [LARGE SCALE GENOMIC DNA]</scope>
    <source>
        <strain evidence="4 5">MD1149</strain>
    </source>
</reference>
<evidence type="ECO:0000256" key="3">
    <source>
        <dbReference type="SAM" id="MobiDB-lite"/>
    </source>
</evidence>
<dbReference type="STRING" id="741276.A0A2S5B2Y5"/>
<comment type="caution">
    <text evidence="4">The sequence shown here is derived from an EMBL/GenBank/DDBJ whole genome shotgun (WGS) entry which is preliminary data.</text>
</comment>
<feature type="region of interest" description="Disordered" evidence="3">
    <location>
        <begin position="70"/>
        <end position="101"/>
    </location>
</feature>
<gene>
    <name evidence="4" type="ORF">BMF94_5905</name>
</gene>
<name>A0A2S5B2Y5_9BASI</name>
<accession>A0A2S5B2Y5</accession>
<dbReference type="GO" id="GO:0033588">
    <property type="term" value="C:elongator holoenzyme complex"/>
    <property type="evidence" value="ECO:0007669"/>
    <property type="project" value="InterPro"/>
</dbReference>
<dbReference type="OrthoDB" id="9995306at2759"/>
<comment type="similarity">
    <text evidence="2">Belongs to the ELP6 family.</text>
</comment>
<feature type="compositionally biased region" description="Low complexity" evidence="3">
    <location>
        <begin position="78"/>
        <end position="89"/>
    </location>
</feature>
<comment type="pathway">
    <text evidence="1">tRNA modification; 5-methoxycarbonylmethyl-2-thiouridine-tRNA biosynthesis.</text>
</comment>
<proteinExistence type="inferred from homology"/>
<organism evidence="4 5">
    <name type="scientific">Rhodotorula taiwanensis</name>
    <dbReference type="NCBI Taxonomy" id="741276"/>
    <lineage>
        <taxon>Eukaryota</taxon>
        <taxon>Fungi</taxon>
        <taxon>Dikarya</taxon>
        <taxon>Basidiomycota</taxon>
        <taxon>Pucciniomycotina</taxon>
        <taxon>Microbotryomycetes</taxon>
        <taxon>Sporidiobolales</taxon>
        <taxon>Sporidiobolaceae</taxon>
        <taxon>Rhodotorula</taxon>
    </lineage>
</organism>